<protein>
    <submittedName>
        <fullName evidence="1">Peptidase</fullName>
    </submittedName>
</protein>
<dbReference type="PANTHER" id="PTHR40266">
    <property type="entry name" value="TOXIN HIGB-1"/>
    <property type="match status" value="1"/>
</dbReference>
<dbReference type="Gene3D" id="3.30.2310.20">
    <property type="entry name" value="RelE-like"/>
    <property type="match status" value="1"/>
</dbReference>
<dbReference type="AlphaFoldDB" id="A0A6N8EF02"/>
<accession>A0A6N8EF02</accession>
<dbReference type="Pfam" id="PF05015">
    <property type="entry name" value="HigB-like_toxin"/>
    <property type="match status" value="1"/>
</dbReference>
<proteinExistence type="predicted"/>
<sequence length="92" mass="10553">MIKSFAHKGPERFFLTGSQAGIQARHAKRLRLALALLDQARRIDDIDAPGLRLHPLKGDRAGFWAVTIQANWRVIFRFEDGDAHIVDYLDYH</sequence>
<dbReference type="Proteomes" id="UP000434044">
    <property type="component" value="Unassembled WGS sequence"/>
</dbReference>
<dbReference type="SUPFAM" id="SSF143011">
    <property type="entry name" value="RelE-like"/>
    <property type="match status" value="1"/>
</dbReference>
<organism evidence="1 2">
    <name type="scientific">Allochromatium palmeri</name>
    <dbReference type="NCBI Taxonomy" id="231048"/>
    <lineage>
        <taxon>Bacteria</taxon>
        <taxon>Pseudomonadati</taxon>
        <taxon>Pseudomonadota</taxon>
        <taxon>Gammaproteobacteria</taxon>
        <taxon>Chromatiales</taxon>
        <taxon>Chromatiaceae</taxon>
        <taxon>Allochromatium</taxon>
    </lineage>
</organism>
<reference evidence="1 2" key="1">
    <citation type="submission" date="2019-11" db="EMBL/GenBank/DDBJ databases">
        <title>Whole-genome sequence of the anaerobic purple sulfur bacterium Allochromatium palmeri DSM 15591.</title>
        <authorList>
            <person name="Kyndt J.A."/>
            <person name="Meyer T.E."/>
        </authorList>
    </citation>
    <scope>NUCLEOTIDE SEQUENCE [LARGE SCALE GENOMIC DNA]</scope>
    <source>
        <strain evidence="1 2">DSM 15591</strain>
    </source>
</reference>
<dbReference type="OrthoDB" id="9801102at2"/>
<evidence type="ECO:0000313" key="2">
    <source>
        <dbReference type="Proteomes" id="UP000434044"/>
    </source>
</evidence>
<gene>
    <name evidence="1" type="ORF">GJ668_17335</name>
</gene>
<dbReference type="EMBL" id="WNKT01000055">
    <property type="protein sequence ID" value="MTW22825.1"/>
    <property type="molecule type" value="Genomic_DNA"/>
</dbReference>
<dbReference type="InterPro" id="IPR035093">
    <property type="entry name" value="RelE/ParE_toxin_dom_sf"/>
</dbReference>
<dbReference type="PANTHER" id="PTHR40266:SF2">
    <property type="entry name" value="TOXIN HIGB-1"/>
    <property type="match status" value="1"/>
</dbReference>
<comment type="caution">
    <text evidence="1">The sequence shown here is derived from an EMBL/GenBank/DDBJ whole genome shotgun (WGS) entry which is preliminary data.</text>
</comment>
<dbReference type="InterPro" id="IPR007711">
    <property type="entry name" value="HigB-1"/>
</dbReference>
<dbReference type="RefSeq" id="WP_155451384.1">
    <property type="nucleotide sequence ID" value="NZ_WNKT01000055.1"/>
</dbReference>
<keyword evidence="2" id="KW-1185">Reference proteome</keyword>
<name>A0A6N8EF02_9GAMM</name>
<evidence type="ECO:0000313" key="1">
    <source>
        <dbReference type="EMBL" id="MTW22825.1"/>
    </source>
</evidence>